<dbReference type="InterPro" id="IPR036388">
    <property type="entry name" value="WH-like_DNA-bd_sf"/>
</dbReference>
<evidence type="ECO:0000259" key="1">
    <source>
        <dbReference type="PROSITE" id="PS50995"/>
    </source>
</evidence>
<dbReference type="PRINTS" id="PR00598">
    <property type="entry name" value="HTHMARR"/>
</dbReference>
<keyword evidence="3" id="KW-1185">Reference proteome</keyword>
<dbReference type="PANTHER" id="PTHR33164">
    <property type="entry name" value="TRANSCRIPTIONAL REGULATOR, MARR FAMILY"/>
    <property type="match status" value="1"/>
</dbReference>
<evidence type="ECO:0000313" key="3">
    <source>
        <dbReference type="Proteomes" id="UP001628193"/>
    </source>
</evidence>
<reference evidence="2 3" key="1">
    <citation type="submission" date="2024-09" db="EMBL/GenBank/DDBJ databases">
        <title>Draft genome sequence of Candidatus Magnetaquicoccaceae bacterium FCR-1.</title>
        <authorList>
            <person name="Shimoshige H."/>
            <person name="Shimamura S."/>
            <person name="Taoka A."/>
            <person name="Kobayashi H."/>
            <person name="Maekawa T."/>
        </authorList>
    </citation>
    <scope>NUCLEOTIDE SEQUENCE [LARGE SCALE GENOMIC DNA]</scope>
    <source>
        <strain evidence="2 3">FCR-1</strain>
    </source>
</reference>
<dbReference type="RefSeq" id="WP_420906689.1">
    <property type="nucleotide sequence ID" value="NZ_BAAFGK010000005.1"/>
</dbReference>
<dbReference type="SMART" id="SM00347">
    <property type="entry name" value="HTH_MARR"/>
    <property type="match status" value="1"/>
</dbReference>
<proteinExistence type="predicted"/>
<dbReference type="EMBL" id="BAAFGK010000005">
    <property type="protein sequence ID" value="GAB0058973.1"/>
    <property type="molecule type" value="Genomic_DNA"/>
</dbReference>
<protein>
    <submittedName>
        <fullName evidence="2">Transcriptional regulator SlyA</fullName>
    </submittedName>
</protein>
<dbReference type="Pfam" id="PF12802">
    <property type="entry name" value="MarR_2"/>
    <property type="match status" value="1"/>
</dbReference>
<evidence type="ECO:0000313" key="2">
    <source>
        <dbReference type="EMBL" id="GAB0058973.1"/>
    </source>
</evidence>
<dbReference type="InterPro" id="IPR039422">
    <property type="entry name" value="MarR/SlyA-like"/>
</dbReference>
<comment type="caution">
    <text evidence="2">The sequence shown here is derived from an EMBL/GenBank/DDBJ whole genome shotgun (WGS) entry which is preliminary data.</text>
</comment>
<accession>A0ABQ0CDL7</accession>
<feature type="domain" description="HTH marR-type" evidence="1">
    <location>
        <begin position="1"/>
        <end position="160"/>
    </location>
</feature>
<dbReference type="PANTHER" id="PTHR33164:SF104">
    <property type="entry name" value="TRANSCRIPTIONAL REGULATORY PROTEIN"/>
    <property type="match status" value="1"/>
</dbReference>
<dbReference type="InterPro" id="IPR000835">
    <property type="entry name" value="HTH_MarR-typ"/>
</dbReference>
<dbReference type="Proteomes" id="UP001628193">
    <property type="component" value="Unassembled WGS sequence"/>
</dbReference>
<sequence length="165" mass="18440">MNTILQHIIAAHQDNWPEEFDPMALPFALAFHRSHGLMYGRACAAMATFELTPAEFDVLASLRRSPAPHALTPSQLRQALLITSGGLTKVLHQLTARGLVERPPGVGDRRVKPVRLAEPAYPLIDRAMREVMQVTRQRLLKFLSGEEIRDLTELLAKLAADEQED</sequence>
<organism evidence="2 3">
    <name type="scientific">Candidatus Magnetaquiglobus chichijimensis</name>
    <dbReference type="NCBI Taxonomy" id="3141448"/>
    <lineage>
        <taxon>Bacteria</taxon>
        <taxon>Pseudomonadati</taxon>
        <taxon>Pseudomonadota</taxon>
        <taxon>Magnetococcia</taxon>
        <taxon>Magnetococcales</taxon>
        <taxon>Candidatus Magnetaquicoccaceae</taxon>
        <taxon>Candidatus Magnetaquiglobus</taxon>
    </lineage>
</organism>
<dbReference type="Gene3D" id="1.10.10.10">
    <property type="entry name" value="Winged helix-like DNA-binding domain superfamily/Winged helix DNA-binding domain"/>
    <property type="match status" value="1"/>
</dbReference>
<dbReference type="InterPro" id="IPR036390">
    <property type="entry name" value="WH_DNA-bd_sf"/>
</dbReference>
<name>A0ABQ0CDL7_9PROT</name>
<gene>
    <name evidence="2" type="primary">slyA</name>
    <name evidence="2" type="ORF">SIID45300_03333</name>
</gene>
<dbReference type="SUPFAM" id="SSF46785">
    <property type="entry name" value="Winged helix' DNA-binding domain"/>
    <property type="match status" value="1"/>
</dbReference>
<dbReference type="PROSITE" id="PS50995">
    <property type="entry name" value="HTH_MARR_2"/>
    <property type="match status" value="1"/>
</dbReference>